<dbReference type="PANTHER" id="PTHR43048">
    <property type="entry name" value="METHYLMALONYL-COA EPIMERASE"/>
    <property type="match status" value="1"/>
</dbReference>
<feature type="signal peptide" evidence="2">
    <location>
        <begin position="1"/>
        <end position="29"/>
    </location>
</feature>
<evidence type="ECO:0000256" key="2">
    <source>
        <dbReference type="SAM" id="SignalP"/>
    </source>
</evidence>
<dbReference type="InterPro" id="IPR051785">
    <property type="entry name" value="MMCE/EMCE_epimerase"/>
</dbReference>
<reference evidence="4" key="1">
    <citation type="submission" date="2021-04" db="EMBL/GenBank/DDBJ databases">
        <title>Oceanospirillales bacteria with DddD are important DMSP degraders in coastal seawater.</title>
        <authorList>
            <person name="Liu J."/>
        </authorList>
    </citation>
    <scope>NUCLEOTIDE SEQUENCE</scope>
    <source>
        <strain evidence="4">D13-1</strain>
    </source>
</reference>
<dbReference type="InterPro" id="IPR037523">
    <property type="entry name" value="VOC_core"/>
</dbReference>
<dbReference type="SUPFAM" id="SSF54593">
    <property type="entry name" value="Glyoxalase/Bleomycin resistance protein/Dihydroxybiphenyl dioxygenase"/>
    <property type="match status" value="1"/>
</dbReference>
<evidence type="ECO:0000259" key="3">
    <source>
        <dbReference type="PROSITE" id="PS51819"/>
    </source>
</evidence>
<dbReference type="Pfam" id="PF13669">
    <property type="entry name" value="Glyoxalase_4"/>
    <property type="match status" value="1"/>
</dbReference>
<feature type="domain" description="VOC" evidence="3">
    <location>
        <begin position="36"/>
        <end position="182"/>
    </location>
</feature>
<feature type="chain" id="PRO_5046132680" evidence="2">
    <location>
        <begin position="30"/>
        <end position="201"/>
    </location>
</feature>
<evidence type="ECO:0000313" key="4">
    <source>
        <dbReference type="EMBL" id="UTW12741.1"/>
    </source>
</evidence>
<sequence length="201" mass="21976">MASRTFSATRLGKAVATLLLASLCSLASATTPGVRGTDHFGFTVPDTDQAVDFLVDVMGCQAFFTIGPFGPFEDNWMQDNLDVNPRATIPVAHLVRCGNGTNFEIFEYTSPDQRTAQPKNSDIGGHHIAFYVDDLDAAIASMKEQGVTFLGEPHPFTEGPMAGLTWIYFMSPWGMQMELVSAPNGMGYEQTTPDRLWDPRS</sequence>
<dbReference type="EMBL" id="CP073347">
    <property type="protein sequence ID" value="UTW12741.1"/>
    <property type="molecule type" value="Genomic_DNA"/>
</dbReference>
<dbReference type="PROSITE" id="PS51819">
    <property type="entry name" value="VOC"/>
    <property type="match status" value="1"/>
</dbReference>
<name>A0ABY5HPC3_9GAMM</name>
<proteinExistence type="predicted"/>
<organism evidence="4 5">
    <name type="scientific">Marinobacterium rhizophilum</name>
    <dbReference type="NCBI Taxonomy" id="420402"/>
    <lineage>
        <taxon>Bacteria</taxon>
        <taxon>Pseudomonadati</taxon>
        <taxon>Pseudomonadota</taxon>
        <taxon>Gammaproteobacteria</taxon>
        <taxon>Oceanospirillales</taxon>
        <taxon>Oceanospirillaceae</taxon>
        <taxon>Marinobacterium</taxon>
    </lineage>
</organism>
<gene>
    <name evidence="4" type="ORF">KDW95_03410</name>
</gene>
<evidence type="ECO:0000313" key="5">
    <source>
        <dbReference type="Proteomes" id="UP001058461"/>
    </source>
</evidence>
<accession>A0ABY5HPC3</accession>
<keyword evidence="1" id="KW-0479">Metal-binding</keyword>
<protein>
    <submittedName>
        <fullName evidence="4">VOC family protein</fullName>
    </submittedName>
</protein>
<dbReference type="Gene3D" id="3.10.180.10">
    <property type="entry name" value="2,3-Dihydroxybiphenyl 1,2-Dioxygenase, domain 1"/>
    <property type="match status" value="1"/>
</dbReference>
<dbReference type="PANTHER" id="PTHR43048:SF6">
    <property type="entry name" value="BLR8189 PROTEIN"/>
    <property type="match status" value="1"/>
</dbReference>
<keyword evidence="5" id="KW-1185">Reference proteome</keyword>
<dbReference type="RefSeq" id="WP_255854863.1">
    <property type="nucleotide sequence ID" value="NZ_CP073347.1"/>
</dbReference>
<evidence type="ECO:0000256" key="1">
    <source>
        <dbReference type="ARBA" id="ARBA00022723"/>
    </source>
</evidence>
<keyword evidence="2" id="KW-0732">Signal</keyword>
<dbReference type="InterPro" id="IPR029068">
    <property type="entry name" value="Glyas_Bleomycin-R_OHBP_Dase"/>
</dbReference>
<dbReference type="Proteomes" id="UP001058461">
    <property type="component" value="Chromosome"/>
</dbReference>